<feature type="compositionally biased region" description="Low complexity" evidence="1">
    <location>
        <begin position="1"/>
        <end position="14"/>
    </location>
</feature>
<evidence type="ECO:0000313" key="2">
    <source>
        <dbReference type="EMBL" id="CAH0368663.1"/>
    </source>
</evidence>
<feature type="compositionally biased region" description="Basic residues" evidence="1">
    <location>
        <begin position="253"/>
        <end position="264"/>
    </location>
</feature>
<feature type="region of interest" description="Disordered" evidence="1">
    <location>
        <begin position="219"/>
        <end position="264"/>
    </location>
</feature>
<protein>
    <recommendedName>
        <fullName evidence="4">RRM domain-containing protein</fullName>
    </recommendedName>
</protein>
<evidence type="ECO:0008006" key="4">
    <source>
        <dbReference type="Google" id="ProtNLM"/>
    </source>
</evidence>
<dbReference type="Proteomes" id="UP000789595">
    <property type="component" value="Unassembled WGS sequence"/>
</dbReference>
<sequence length="264" mass="27400">MSSSSDSDASSSASESDDDSLSPADLAAINAFVGDDEWSDAGSACSDSSGALAREVSRFERSHGFGAGADANADSEDEDAAAAAPPPKAKQEPGAAAPADKQAKCKARRQRQRERAKAKKKELQQGGGGPPTLFVRAFNGDLDRRELTKLAEATLGEGAVTKVRAVGAPGKAASAYVELREGSVVSTSAQKLHKKQLPGGAQLSVKPALDKKGLEAVVKKGAKRKAEPSAKAEGKRRAVLKKKAGKETPAHSKLAKKRSSKKKK</sequence>
<feature type="region of interest" description="Disordered" evidence="1">
    <location>
        <begin position="1"/>
        <end position="22"/>
    </location>
</feature>
<organism evidence="2 3">
    <name type="scientific">Pelagomonas calceolata</name>
    <dbReference type="NCBI Taxonomy" id="35677"/>
    <lineage>
        <taxon>Eukaryota</taxon>
        <taxon>Sar</taxon>
        <taxon>Stramenopiles</taxon>
        <taxon>Ochrophyta</taxon>
        <taxon>Pelagophyceae</taxon>
        <taxon>Pelagomonadales</taxon>
        <taxon>Pelagomonadaceae</taxon>
        <taxon>Pelagomonas</taxon>
    </lineage>
</organism>
<feature type="region of interest" description="Disordered" evidence="1">
    <location>
        <begin position="64"/>
        <end position="133"/>
    </location>
</feature>
<comment type="caution">
    <text evidence="2">The sequence shown here is derived from an EMBL/GenBank/DDBJ whole genome shotgun (WGS) entry which is preliminary data.</text>
</comment>
<dbReference type="EMBL" id="CAKKNE010000002">
    <property type="protein sequence ID" value="CAH0368663.1"/>
    <property type="molecule type" value="Genomic_DNA"/>
</dbReference>
<feature type="compositionally biased region" description="Basic residues" evidence="1">
    <location>
        <begin position="104"/>
        <end position="120"/>
    </location>
</feature>
<dbReference type="AlphaFoldDB" id="A0A8J2SA43"/>
<feature type="compositionally biased region" description="Basic and acidic residues" evidence="1">
    <location>
        <begin position="219"/>
        <end position="236"/>
    </location>
</feature>
<evidence type="ECO:0000256" key="1">
    <source>
        <dbReference type="SAM" id="MobiDB-lite"/>
    </source>
</evidence>
<evidence type="ECO:0000313" key="3">
    <source>
        <dbReference type="Proteomes" id="UP000789595"/>
    </source>
</evidence>
<name>A0A8J2SA43_9STRA</name>
<accession>A0A8J2SA43</accession>
<gene>
    <name evidence="2" type="ORF">PECAL_2P17350</name>
</gene>
<keyword evidence="3" id="KW-1185">Reference proteome</keyword>
<reference evidence="2" key="1">
    <citation type="submission" date="2021-11" db="EMBL/GenBank/DDBJ databases">
        <authorList>
            <consortium name="Genoscope - CEA"/>
            <person name="William W."/>
        </authorList>
    </citation>
    <scope>NUCLEOTIDE SEQUENCE</scope>
</reference>
<proteinExistence type="predicted"/>